<dbReference type="Proteomes" id="UP000095287">
    <property type="component" value="Unplaced"/>
</dbReference>
<feature type="compositionally biased region" description="Basic and acidic residues" evidence="1">
    <location>
        <begin position="97"/>
        <end position="109"/>
    </location>
</feature>
<proteinExistence type="predicted"/>
<feature type="region of interest" description="Disordered" evidence="1">
    <location>
        <begin position="94"/>
        <end position="117"/>
    </location>
</feature>
<accession>A0A1I7YYL3</accession>
<dbReference type="WBParaSite" id="L893_g2101.t1">
    <property type="protein sequence ID" value="L893_g2101.t1"/>
    <property type="gene ID" value="L893_g2101"/>
</dbReference>
<dbReference type="AlphaFoldDB" id="A0A1I7YYL3"/>
<keyword evidence="2" id="KW-1185">Reference proteome</keyword>
<evidence type="ECO:0000313" key="3">
    <source>
        <dbReference type="WBParaSite" id="L893_g2101.t1"/>
    </source>
</evidence>
<evidence type="ECO:0000256" key="1">
    <source>
        <dbReference type="SAM" id="MobiDB-lite"/>
    </source>
</evidence>
<protein>
    <submittedName>
        <fullName evidence="3">Ketoacyl_synth_N domain-containing protein</fullName>
    </submittedName>
</protein>
<reference evidence="3" key="1">
    <citation type="submission" date="2016-11" db="UniProtKB">
        <authorList>
            <consortium name="WormBaseParasite"/>
        </authorList>
    </citation>
    <scope>IDENTIFICATION</scope>
</reference>
<organism evidence="2 3">
    <name type="scientific">Steinernema glaseri</name>
    <dbReference type="NCBI Taxonomy" id="37863"/>
    <lineage>
        <taxon>Eukaryota</taxon>
        <taxon>Metazoa</taxon>
        <taxon>Ecdysozoa</taxon>
        <taxon>Nematoda</taxon>
        <taxon>Chromadorea</taxon>
        <taxon>Rhabditida</taxon>
        <taxon>Tylenchina</taxon>
        <taxon>Panagrolaimomorpha</taxon>
        <taxon>Strongyloidoidea</taxon>
        <taxon>Steinernematidae</taxon>
        <taxon>Steinernema</taxon>
    </lineage>
</organism>
<sequence length="231" mass="24686">MFIVKGQRSLTQADDFGISVPGKYARLIANTVNAMLSGHYAGGRAACIVGAESIEKPGGFGCDCVCLCAVCGRWLARMGCQSAGCVKSVSSRTSETANDRPRQREEKPQDGSATPLCHGHGWNPITLIVVQCFGKTFALDDKDASDKQTDMGGCNPLRCFLVLLLLGVFACECRWTGSRGHRLVHKQAYPETSTIPSPGLSTSLTTVLFFSMRTLTRRPSAASPPSPLATP</sequence>
<name>A0A1I7YYL3_9BILA</name>
<evidence type="ECO:0000313" key="2">
    <source>
        <dbReference type="Proteomes" id="UP000095287"/>
    </source>
</evidence>